<evidence type="ECO:0000313" key="1">
    <source>
        <dbReference type="EMBL" id="NBE05952.1"/>
    </source>
</evidence>
<dbReference type="RefSeq" id="WP_161764789.1">
    <property type="nucleotide sequence ID" value="NZ_JAAATW010000001.1"/>
</dbReference>
<gene>
    <name evidence="1" type="ORF">GU920_00215</name>
</gene>
<dbReference type="Proteomes" id="UP001517376">
    <property type="component" value="Unassembled WGS sequence"/>
</dbReference>
<protein>
    <submittedName>
        <fullName evidence="1">Uncharacterized protein</fullName>
    </submittedName>
</protein>
<keyword evidence="2" id="KW-1185">Reference proteome</keyword>
<name>A0ABW9Y0M9_9RHOB</name>
<reference evidence="2" key="1">
    <citation type="submission" date="2020-01" db="EMBL/GenBank/DDBJ databases">
        <title>Sphingomonas sp. strain CSW-10.</title>
        <authorList>
            <person name="Chen W.-M."/>
        </authorList>
    </citation>
    <scope>NUCLEOTIDE SEQUENCE [LARGE SCALE GENOMIC DNA]</scope>
    <source>
        <strain evidence="2">CCP-1</strain>
    </source>
</reference>
<accession>A0ABW9Y0M9</accession>
<evidence type="ECO:0000313" key="2">
    <source>
        <dbReference type="Proteomes" id="UP001517376"/>
    </source>
</evidence>
<proteinExistence type="predicted"/>
<organism evidence="1 2">
    <name type="scientific">Paragemmobacter ruber</name>
    <dbReference type="NCBI Taxonomy" id="1985673"/>
    <lineage>
        <taxon>Bacteria</taxon>
        <taxon>Pseudomonadati</taxon>
        <taxon>Pseudomonadota</taxon>
        <taxon>Alphaproteobacteria</taxon>
        <taxon>Rhodobacterales</taxon>
        <taxon>Paracoccaceae</taxon>
        <taxon>Paragemmobacter</taxon>
    </lineage>
</organism>
<sequence>MGAVGRLTRAQDEVMLEVLARLRRAAVADVARAMGITPSRVYQIQSDVLTHDLGFSGEAAAVVAAHYPQARGRW</sequence>
<dbReference type="EMBL" id="JAAATW010000001">
    <property type="protein sequence ID" value="NBE05952.1"/>
    <property type="molecule type" value="Genomic_DNA"/>
</dbReference>
<comment type="caution">
    <text evidence="1">The sequence shown here is derived from an EMBL/GenBank/DDBJ whole genome shotgun (WGS) entry which is preliminary data.</text>
</comment>